<dbReference type="PANTHER" id="PTHR24031">
    <property type="entry name" value="RNA HELICASE"/>
    <property type="match status" value="1"/>
</dbReference>
<organism evidence="13 14">
    <name type="scientific">Chironomus riparius</name>
    <dbReference type="NCBI Taxonomy" id="315576"/>
    <lineage>
        <taxon>Eukaryota</taxon>
        <taxon>Metazoa</taxon>
        <taxon>Ecdysozoa</taxon>
        <taxon>Arthropoda</taxon>
        <taxon>Hexapoda</taxon>
        <taxon>Insecta</taxon>
        <taxon>Pterygota</taxon>
        <taxon>Neoptera</taxon>
        <taxon>Endopterygota</taxon>
        <taxon>Diptera</taxon>
        <taxon>Nematocera</taxon>
        <taxon>Chironomoidea</taxon>
        <taxon>Chironomidae</taxon>
        <taxon>Chironominae</taxon>
        <taxon>Chironomus</taxon>
    </lineage>
</organism>
<protein>
    <recommendedName>
        <fullName evidence="9">ATP-dependent RNA helicase</fullName>
        <ecNumber evidence="9">3.6.4.13</ecNumber>
    </recommendedName>
</protein>
<evidence type="ECO:0000256" key="1">
    <source>
        <dbReference type="ARBA" id="ARBA00022741"/>
    </source>
</evidence>
<keyword evidence="4 8" id="KW-0067">ATP-binding</keyword>
<keyword evidence="14" id="KW-1185">Reference proteome</keyword>
<comment type="catalytic activity">
    <reaction evidence="7 9">
        <text>ATP + H2O = ADP + phosphate + H(+)</text>
        <dbReference type="Rhea" id="RHEA:13065"/>
        <dbReference type="ChEBI" id="CHEBI:15377"/>
        <dbReference type="ChEBI" id="CHEBI:15378"/>
        <dbReference type="ChEBI" id="CHEBI:30616"/>
        <dbReference type="ChEBI" id="CHEBI:43474"/>
        <dbReference type="ChEBI" id="CHEBI:456216"/>
        <dbReference type="EC" id="3.6.4.13"/>
    </reaction>
</comment>
<reference evidence="13" key="1">
    <citation type="submission" date="2022-01" db="EMBL/GenBank/DDBJ databases">
        <authorList>
            <person name="King R."/>
        </authorList>
    </citation>
    <scope>NUCLEOTIDE SEQUENCE</scope>
</reference>
<dbReference type="Pfam" id="PF13959">
    <property type="entry name" value="CTE_SPB4"/>
    <property type="match status" value="1"/>
</dbReference>
<dbReference type="InterPro" id="IPR000629">
    <property type="entry name" value="RNA-helicase_DEAD-box_CS"/>
</dbReference>
<dbReference type="Pfam" id="PF00271">
    <property type="entry name" value="Helicase_C"/>
    <property type="match status" value="1"/>
</dbReference>
<dbReference type="Pfam" id="PF00270">
    <property type="entry name" value="DEAD"/>
    <property type="match status" value="1"/>
</dbReference>
<comment type="similarity">
    <text evidence="6">Belongs to the DEAD box helicase family. DDX55/SPB4 subfamily.</text>
</comment>
<dbReference type="InterPro" id="IPR001650">
    <property type="entry name" value="Helicase_C-like"/>
</dbReference>
<comment type="function">
    <text evidence="9">RNA helicase.</text>
</comment>
<gene>
    <name evidence="13" type="ORF">CHIRRI_LOCUS10604</name>
</gene>
<feature type="region of interest" description="Disordered" evidence="10">
    <location>
        <begin position="534"/>
        <end position="581"/>
    </location>
</feature>
<dbReference type="CDD" id="cd17960">
    <property type="entry name" value="DEADc_DDX55"/>
    <property type="match status" value="1"/>
</dbReference>
<dbReference type="AlphaFoldDB" id="A0A9N9WXI9"/>
<dbReference type="PROSITE" id="PS00039">
    <property type="entry name" value="DEAD_ATP_HELICASE"/>
    <property type="match status" value="1"/>
</dbReference>
<dbReference type="SMART" id="SM00487">
    <property type="entry name" value="DEXDc"/>
    <property type="match status" value="1"/>
</dbReference>
<dbReference type="PROSITE" id="PS51192">
    <property type="entry name" value="HELICASE_ATP_BIND_1"/>
    <property type="match status" value="1"/>
</dbReference>
<comment type="domain">
    <text evidence="9">The Q motif is unique to and characteristic of the DEAD box family of RNA helicases and controls ATP binding and hydrolysis.</text>
</comment>
<keyword evidence="5 9" id="KW-0694">RNA-binding</keyword>
<feature type="domain" description="Helicase ATP-binding" evidence="11">
    <location>
        <begin position="47"/>
        <end position="233"/>
    </location>
</feature>
<dbReference type="Proteomes" id="UP001153620">
    <property type="component" value="Chromosome 3"/>
</dbReference>
<dbReference type="EMBL" id="OU895879">
    <property type="protein sequence ID" value="CAG9807758.1"/>
    <property type="molecule type" value="Genomic_DNA"/>
</dbReference>
<evidence type="ECO:0000256" key="9">
    <source>
        <dbReference type="RuleBase" id="RU365068"/>
    </source>
</evidence>
<feature type="region of interest" description="Disordered" evidence="10">
    <location>
        <begin position="598"/>
        <end position="617"/>
    </location>
</feature>
<keyword evidence="1 8" id="KW-0547">Nucleotide-binding</keyword>
<reference evidence="13" key="2">
    <citation type="submission" date="2022-10" db="EMBL/GenBank/DDBJ databases">
        <authorList>
            <consortium name="ENA_rothamsted_submissions"/>
            <consortium name="culmorum"/>
            <person name="King R."/>
        </authorList>
    </citation>
    <scope>NUCLEOTIDE SEQUENCE</scope>
</reference>
<proteinExistence type="inferred from homology"/>
<evidence type="ECO:0000313" key="13">
    <source>
        <dbReference type="EMBL" id="CAG9807758.1"/>
    </source>
</evidence>
<feature type="compositionally biased region" description="Basic and acidic residues" evidence="10">
    <location>
        <begin position="552"/>
        <end position="567"/>
    </location>
</feature>
<keyword evidence="2 8" id="KW-0378">Hydrolase</keyword>
<evidence type="ECO:0000256" key="10">
    <source>
        <dbReference type="SAM" id="MobiDB-lite"/>
    </source>
</evidence>
<evidence type="ECO:0000259" key="12">
    <source>
        <dbReference type="PROSITE" id="PS51194"/>
    </source>
</evidence>
<dbReference type="FunFam" id="3.40.50.300:FF:000877">
    <property type="entry name" value="RNA helicase"/>
    <property type="match status" value="1"/>
</dbReference>
<dbReference type="GO" id="GO:0003723">
    <property type="term" value="F:RNA binding"/>
    <property type="evidence" value="ECO:0007669"/>
    <property type="project" value="UniProtKB-UniRule"/>
</dbReference>
<dbReference type="InterPro" id="IPR027417">
    <property type="entry name" value="P-loop_NTPase"/>
</dbReference>
<dbReference type="SMART" id="SM00490">
    <property type="entry name" value="HELICc"/>
    <property type="match status" value="1"/>
</dbReference>
<dbReference type="GO" id="GO:0005524">
    <property type="term" value="F:ATP binding"/>
    <property type="evidence" value="ECO:0007669"/>
    <property type="project" value="UniProtKB-UniRule"/>
</dbReference>
<accession>A0A9N9WXI9</accession>
<evidence type="ECO:0000259" key="11">
    <source>
        <dbReference type="PROSITE" id="PS51192"/>
    </source>
</evidence>
<name>A0A9N9WXI9_9DIPT</name>
<dbReference type="GO" id="GO:0016787">
    <property type="term" value="F:hydrolase activity"/>
    <property type="evidence" value="ECO:0007669"/>
    <property type="project" value="UniProtKB-KW"/>
</dbReference>
<dbReference type="InterPro" id="IPR011545">
    <property type="entry name" value="DEAD/DEAH_box_helicase_dom"/>
</dbReference>
<evidence type="ECO:0000256" key="7">
    <source>
        <dbReference type="ARBA" id="ARBA00047984"/>
    </source>
</evidence>
<dbReference type="Gene3D" id="3.40.50.300">
    <property type="entry name" value="P-loop containing nucleotide triphosphate hydrolases"/>
    <property type="match status" value="2"/>
</dbReference>
<evidence type="ECO:0000256" key="3">
    <source>
        <dbReference type="ARBA" id="ARBA00022806"/>
    </source>
</evidence>
<evidence type="ECO:0000256" key="5">
    <source>
        <dbReference type="ARBA" id="ARBA00022884"/>
    </source>
</evidence>
<dbReference type="PROSITE" id="PS51194">
    <property type="entry name" value="HELICASE_CTER"/>
    <property type="match status" value="1"/>
</dbReference>
<evidence type="ECO:0000256" key="8">
    <source>
        <dbReference type="RuleBase" id="RU000492"/>
    </source>
</evidence>
<dbReference type="SMART" id="SM01178">
    <property type="entry name" value="DUF4217"/>
    <property type="match status" value="1"/>
</dbReference>
<keyword evidence="3 8" id="KW-0347">Helicase</keyword>
<evidence type="ECO:0000256" key="6">
    <source>
        <dbReference type="ARBA" id="ARBA00038002"/>
    </source>
</evidence>
<feature type="compositionally biased region" description="Polar residues" evidence="10">
    <location>
        <begin position="608"/>
        <end position="617"/>
    </location>
</feature>
<dbReference type="InterPro" id="IPR014001">
    <property type="entry name" value="Helicase_ATP-bd"/>
</dbReference>
<sequence length="617" mass="71422">MLKKTKQSMSQKLKWKNLEKPLSKPILRIIQDVFKFEKMTPVQFATIPQLMSHKDVVCEAVTGSGKTLSFIVPMLEILLKRHNEYQWKKTEIGAIILSPTRELATQTSDVLEKFLNEPEFNFLSQKLLVGGTSVEEDVEYFRKNSVHILICTVGRLMDLLERNDDIKLAGRVKSVEILILDEADRLLDLGFEVQINTILSYLPKQRRSGLFSATQTKELFDLIRAGLRNPVIISVKEKANISTPKLLQNFYMIAPAEQKLNYLLKFIESFDIQKAMLFLPTCACVEYWSEILPHLLDMPILSIHGKMKKKRLKILNQFRELDKVILLCTDLMARGVDVPEMDWVLQFDPPSNSASFVHRVGRTARQGCEGKALIMLLSNETPYIDFLSKNQKIEMKAAETNEDWNDNFNRINGIIHKIQQKDKNIFDKATRAFVSHIKSYSKHECNLILRLKDLDLGKIASSYGLLRLPKMPEMKDEFNKSFIGPDKIVDINSLKYKNKQKQEAYQKKQLIYQETGEWPGKKVIVKKSNESWTEAKQKKDIRKENRKKRQEIKKNVHDAKERGEAVPKKRKKNQYSQEDLEELAKDIRAIKKFKKNKISKEELDNEMGLSNDSGDSD</sequence>
<feature type="compositionally biased region" description="Basic and acidic residues" evidence="10">
    <location>
        <begin position="534"/>
        <end position="543"/>
    </location>
</feature>
<dbReference type="SUPFAM" id="SSF52540">
    <property type="entry name" value="P-loop containing nucleoside triphosphate hydrolases"/>
    <property type="match status" value="1"/>
</dbReference>
<dbReference type="InterPro" id="IPR025313">
    <property type="entry name" value="SPB4-like_CTE"/>
</dbReference>
<dbReference type="CDD" id="cd18787">
    <property type="entry name" value="SF2_C_DEAD"/>
    <property type="match status" value="1"/>
</dbReference>
<dbReference type="EC" id="3.6.4.13" evidence="9"/>
<feature type="domain" description="Helicase C-terminal" evidence="12">
    <location>
        <begin position="259"/>
        <end position="409"/>
    </location>
</feature>
<evidence type="ECO:0000256" key="4">
    <source>
        <dbReference type="ARBA" id="ARBA00022840"/>
    </source>
</evidence>
<evidence type="ECO:0000256" key="2">
    <source>
        <dbReference type="ARBA" id="ARBA00022801"/>
    </source>
</evidence>
<evidence type="ECO:0000313" key="14">
    <source>
        <dbReference type="Proteomes" id="UP001153620"/>
    </source>
</evidence>
<dbReference type="GO" id="GO:0003724">
    <property type="term" value="F:RNA helicase activity"/>
    <property type="evidence" value="ECO:0007669"/>
    <property type="project" value="UniProtKB-EC"/>
</dbReference>
<dbReference type="OrthoDB" id="7396459at2759"/>